<organism evidence="1">
    <name type="scientific">virus sp. ctML55</name>
    <dbReference type="NCBI Taxonomy" id="2827627"/>
    <lineage>
        <taxon>Viruses</taxon>
    </lineage>
</organism>
<accession>A0A8S5RID3</accession>
<reference evidence="1" key="1">
    <citation type="journal article" date="2021" name="Proc. Natl. Acad. Sci. U.S.A.">
        <title>A Catalog of Tens of Thousands of Viruses from Human Metagenomes Reveals Hidden Associations with Chronic Diseases.</title>
        <authorList>
            <person name="Tisza M.J."/>
            <person name="Buck C.B."/>
        </authorList>
    </citation>
    <scope>NUCLEOTIDE SEQUENCE</scope>
    <source>
        <strain evidence="1">CtML55</strain>
    </source>
</reference>
<sequence length="58" mass="6745">MKPEDYRKVVKFCDKGKCKVRENSFGVCWCVRCGKLHSDAAEKLKPEEQIIVRNESNN</sequence>
<protein>
    <submittedName>
        <fullName evidence="1">Uncharacterized protein</fullName>
    </submittedName>
</protein>
<evidence type="ECO:0000313" key="1">
    <source>
        <dbReference type="EMBL" id="DAE31142.1"/>
    </source>
</evidence>
<dbReference type="EMBL" id="BK059105">
    <property type="protein sequence ID" value="DAE31142.1"/>
    <property type="molecule type" value="Genomic_DNA"/>
</dbReference>
<proteinExistence type="predicted"/>
<name>A0A8S5RID3_9VIRU</name>